<dbReference type="Gene3D" id="2.120.10.80">
    <property type="entry name" value="Kelch-type beta propeller"/>
    <property type="match status" value="1"/>
</dbReference>
<dbReference type="GO" id="GO:0019005">
    <property type="term" value="C:SCF ubiquitin ligase complex"/>
    <property type="evidence" value="ECO:0007669"/>
    <property type="project" value="TreeGrafter"/>
</dbReference>
<dbReference type="Pfam" id="PF12937">
    <property type="entry name" value="F-box-like"/>
    <property type="match status" value="1"/>
</dbReference>
<sequence>MDELPVGNFLPDVIICQIFKYLRLIDIQNASLTCKAWGRNGTATIRRLQDSFMYKKRFLWQRIVHPSNIRHPIEDRIDSAMCFSPSMNSVYLFGGTNLRRVAAFNDMFRFDMDRLCWSRVITKHSIPQPKGQATMTRWGSNCMVVYGGNGPKPPSFATSPFHSEVYLYYIDEASWTLMSTTNEGPRLSGHAAIVMHDHLIVFGGRLAEQVANHTLYAFDLKKAIWKMPKIQGVAPNGRYGATFVPITSGKLLLANGVPFLKDRQPEPNEMANSNWILSFNPEDFDGPWTWTKKLVHGLKCDDTEEMRNSCSAVAWWEYNGRIRLASLGTSPKPQTSRDTLFAKEYKNIEDEMRRLFNEMKANLERCFRERIEKLKRIREGLAKSDDELLDPNLSFLSSGGYRLNVSNLWNRAQEAKMMEVNREEGLGLCKLDARMRSIETRSAQTTISVVRESKEACLLDDTDLADIVRAIRQSINSLQLDYYSKPFEPPEGSLRFLLRRACLPRFSLFLADVTNILKEDTLVWEAQPIEMRASPLSNRFSFLAAKGELLLHGGITGNESCVGGAYLLSLDREG</sequence>
<dbReference type="GO" id="GO:1990756">
    <property type="term" value="F:ubiquitin-like ligase-substrate adaptor activity"/>
    <property type="evidence" value="ECO:0007669"/>
    <property type="project" value="TreeGrafter"/>
</dbReference>
<dbReference type="PANTHER" id="PTHR46432:SF1">
    <property type="entry name" value="F-BOX ONLY PROTEIN 42"/>
    <property type="match status" value="1"/>
</dbReference>
<dbReference type="WBParaSite" id="MBELARI_LOCUS10546">
    <property type="protein sequence ID" value="MBELARI_LOCUS10546"/>
    <property type="gene ID" value="MBELARI_LOCUS10546"/>
</dbReference>
<dbReference type="SUPFAM" id="SSF117281">
    <property type="entry name" value="Kelch motif"/>
    <property type="match status" value="1"/>
</dbReference>
<protein>
    <submittedName>
        <fullName evidence="6">F-box domain-containing protein</fullName>
    </submittedName>
</protein>
<feature type="domain" description="Attractin/MKLN-like beta-propeller" evidence="4">
    <location>
        <begin position="90"/>
        <end position="245"/>
    </location>
</feature>
<dbReference type="AlphaFoldDB" id="A0AAF3E9G3"/>
<dbReference type="InterPro" id="IPR036047">
    <property type="entry name" value="F-box-like_dom_sf"/>
</dbReference>
<dbReference type="InterPro" id="IPR001810">
    <property type="entry name" value="F-box_dom"/>
</dbReference>
<reference evidence="6" key="1">
    <citation type="submission" date="2024-02" db="UniProtKB">
        <authorList>
            <consortium name="WormBaseParasite"/>
        </authorList>
    </citation>
    <scope>IDENTIFICATION</scope>
</reference>
<keyword evidence="5" id="KW-1185">Reference proteome</keyword>
<dbReference type="Proteomes" id="UP000887575">
    <property type="component" value="Unassembled WGS sequence"/>
</dbReference>
<keyword evidence="2" id="KW-0677">Repeat</keyword>
<keyword evidence="1" id="KW-0880">Kelch repeat</keyword>
<proteinExistence type="predicted"/>
<feature type="domain" description="F-box" evidence="3">
    <location>
        <begin position="10"/>
        <end position="37"/>
    </location>
</feature>
<evidence type="ECO:0000313" key="6">
    <source>
        <dbReference type="WBParaSite" id="MBELARI_LOCUS10546"/>
    </source>
</evidence>
<name>A0AAF3E9G3_9BILA</name>
<accession>A0AAF3E9G3</accession>
<evidence type="ECO:0000256" key="1">
    <source>
        <dbReference type="ARBA" id="ARBA00022441"/>
    </source>
</evidence>
<dbReference type="SUPFAM" id="SSF81383">
    <property type="entry name" value="F-box domain"/>
    <property type="match status" value="1"/>
</dbReference>
<evidence type="ECO:0000259" key="3">
    <source>
        <dbReference type="Pfam" id="PF12937"/>
    </source>
</evidence>
<dbReference type="InterPro" id="IPR015915">
    <property type="entry name" value="Kelch-typ_b-propeller"/>
</dbReference>
<dbReference type="PANTHER" id="PTHR46432">
    <property type="entry name" value="F-BOX ONLY PROTEIN 42"/>
    <property type="match status" value="1"/>
</dbReference>
<dbReference type="InterPro" id="IPR052821">
    <property type="entry name" value="F-box_only_SRC"/>
</dbReference>
<evidence type="ECO:0000259" key="4">
    <source>
        <dbReference type="Pfam" id="PF24981"/>
    </source>
</evidence>
<organism evidence="5 6">
    <name type="scientific">Mesorhabditis belari</name>
    <dbReference type="NCBI Taxonomy" id="2138241"/>
    <lineage>
        <taxon>Eukaryota</taxon>
        <taxon>Metazoa</taxon>
        <taxon>Ecdysozoa</taxon>
        <taxon>Nematoda</taxon>
        <taxon>Chromadorea</taxon>
        <taxon>Rhabditida</taxon>
        <taxon>Rhabditina</taxon>
        <taxon>Rhabditomorpha</taxon>
        <taxon>Rhabditoidea</taxon>
        <taxon>Rhabditidae</taxon>
        <taxon>Mesorhabditinae</taxon>
        <taxon>Mesorhabditis</taxon>
    </lineage>
</organism>
<evidence type="ECO:0000313" key="5">
    <source>
        <dbReference type="Proteomes" id="UP000887575"/>
    </source>
</evidence>
<dbReference type="Gene3D" id="1.20.1280.50">
    <property type="match status" value="1"/>
</dbReference>
<dbReference type="InterPro" id="IPR056737">
    <property type="entry name" value="Beta-prop_ATRN-MKLN-like"/>
</dbReference>
<evidence type="ECO:0000256" key="2">
    <source>
        <dbReference type="ARBA" id="ARBA00022737"/>
    </source>
</evidence>
<dbReference type="Pfam" id="PF24981">
    <property type="entry name" value="Beta-prop_ATRN-LZTR1"/>
    <property type="match status" value="1"/>
</dbReference>